<keyword evidence="7" id="KW-1185">Reference proteome</keyword>
<dbReference type="PANTHER" id="PTHR37839">
    <property type="entry name" value="NA(+)-TRANSLOCATING NADH-QUINONE REDUCTASE SUBUNIT A"/>
    <property type="match status" value="1"/>
</dbReference>
<dbReference type="OrthoDB" id="9774536at2"/>
<evidence type="ECO:0000259" key="5">
    <source>
        <dbReference type="PROSITE" id="PS51379"/>
    </source>
</evidence>
<dbReference type="GO" id="GO:0046872">
    <property type="term" value="F:metal ion binding"/>
    <property type="evidence" value="ECO:0007669"/>
    <property type="project" value="UniProtKB-KW"/>
</dbReference>
<evidence type="ECO:0000313" key="7">
    <source>
        <dbReference type="Proteomes" id="UP000014216"/>
    </source>
</evidence>
<dbReference type="SUPFAM" id="SSF46548">
    <property type="entry name" value="alpha-helical ferredoxin"/>
    <property type="match status" value="1"/>
</dbReference>
<evidence type="ECO:0000313" key="6">
    <source>
        <dbReference type="EMBL" id="EMS77377.1"/>
    </source>
</evidence>
<dbReference type="EC" id="7.2.1.1" evidence="4"/>
<keyword evidence="4" id="KW-1278">Translocase</keyword>
<dbReference type="Pfam" id="PF05896">
    <property type="entry name" value="NQRA_N"/>
    <property type="match status" value="1"/>
</dbReference>
<name>S0FZI9_9BACT</name>
<keyword evidence="3" id="KW-0411">Iron-sulfur</keyword>
<dbReference type="InterPro" id="IPR056148">
    <property type="entry name" value="NQRA_2nd"/>
</dbReference>
<comment type="caution">
    <text evidence="6">The sequence shown here is derived from an EMBL/GenBank/DDBJ whole genome shotgun (WGS) entry which is preliminary data.</text>
</comment>
<reference evidence="6 7" key="1">
    <citation type="journal article" date="2013" name="Genome Announc.">
        <title>Draft Genome Sequence of Desulfotignum phosphitoxidans DSM 13687 Strain FiPS-3.</title>
        <authorList>
            <person name="Poehlein A."/>
            <person name="Daniel R."/>
            <person name="Simeonova D.D."/>
        </authorList>
    </citation>
    <scope>NUCLEOTIDE SEQUENCE [LARGE SCALE GENOMIC DNA]</scope>
    <source>
        <strain evidence="6 7">DSM 13687</strain>
    </source>
</reference>
<dbReference type="RefSeq" id="WP_006968621.1">
    <property type="nucleotide sequence ID" value="NZ_APJX01000016.1"/>
</dbReference>
<comment type="catalytic activity">
    <reaction evidence="4">
        <text>a ubiquinone + n Na(+)(in) + NADH + H(+) = a ubiquinol + n Na(+)(out) + NAD(+)</text>
        <dbReference type="Rhea" id="RHEA:47748"/>
        <dbReference type="Rhea" id="RHEA-COMP:9565"/>
        <dbReference type="Rhea" id="RHEA-COMP:9566"/>
        <dbReference type="ChEBI" id="CHEBI:15378"/>
        <dbReference type="ChEBI" id="CHEBI:16389"/>
        <dbReference type="ChEBI" id="CHEBI:17976"/>
        <dbReference type="ChEBI" id="CHEBI:29101"/>
        <dbReference type="ChEBI" id="CHEBI:57540"/>
        <dbReference type="ChEBI" id="CHEBI:57945"/>
        <dbReference type="EC" id="7.2.1.1"/>
    </reaction>
</comment>
<dbReference type="PROSITE" id="PS51379">
    <property type="entry name" value="4FE4S_FER_2"/>
    <property type="match status" value="1"/>
</dbReference>
<dbReference type="PROSITE" id="PS00198">
    <property type="entry name" value="4FE4S_FER_1"/>
    <property type="match status" value="1"/>
</dbReference>
<dbReference type="GO" id="GO:0051536">
    <property type="term" value="F:iron-sulfur cluster binding"/>
    <property type="evidence" value="ECO:0007669"/>
    <property type="project" value="UniProtKB-KW"/>
</dbReference>
<keyword evidence="4" id="KW-0406">Ion transport</keyword>
<keyword evidence="4" id="KW-0813">Transport</keyword>
<dbReference type="Pfam" id="PF12838">
    <property type="entry name" value="Fer4_7"/>
    <property type="match status" value="1"/>
</dbReference>
<dbReference type="Gene3D" id="3.30.70.3270">
    <property type="match status" value="1"/>
</dbReference>
<organism evidence="6 7">
    <name type="scientific">Desulfotignum phosphitoxidans DSM 13687</name>
    <dbReference type="NCBI Taxonomy" id="1286635"/>
    <lineage>
        <taxon>Bacteria</taxon>
        <taxon>Pseudomonadati</taxon>
        <taxon>Thermodesulfobacteriota</taxon>
        <taxon>Desulfobacteria</taxon>
        <taxon>Desulfobacterales</taxon>
        <taxon>Desulfobacteraceae</taxon>
        <taxon>Desulfotignum</taxon>
    </lineage>
</organism>
<keyword evidence="1" id="KW-0479">Metal-binding</keyword>
<dbReference type="Pfam" id="PF24836">
    <property type="entry name" value="NQRA_2nd"/>
    <property type="match status" value="1"/>
</dbReference>
<comment type="similarity">
    <text evidence="4">Belongs to the NqrA family.</text>
</comment>
<dbReference type="InterPro" id="IPR017896">
    <property type="entry name" value="4Fe4S_Fe-S-bd"/>
</dbReference>
<evidence type="ECO:0000256" key="4">
    <source>
        <dbReference type="HAMAP-Rule" id="MF_00425"/>
    </source>
</evidence>
<evidence type="ECO:0000256" key="2">
    <source>
        <dbReference type="ARBA" id="ARBA00023004"/>
    </source>
</evidence>
<comment type="function">
    <text evidence="4">NQR complex catalyzes the reduction of ubiquinone-1 to ubiquinol by two successive reactions, coupled with the transport of Na(+) ions from the cytoplasm to the periplasm. NqrA to NqrE are probably involved in the second step, the conversion of ubisemiquinone to ubiquinol.</text>
</comment>
<accession>S0FZI9</accession>
<keyword evidence="4" id="KW-0915">Sodium</keyword>
<keyword evidence="2" id="KW-0408">Iron</keyword>
<comment type="subunit">
    <text evidence="4">Composed of six subunits; NqrA, NqrB, NqrC, NqrD, NqrE and NqrF.</text>
</comment>
<evidence type="ECO:0000256" key="3">
    <source>
        <dbReference type="ARBA" id="ARBA00023014"/>
    </source>
</evidence>
<evidence type="ECO:0000256" key="1">
    <source>
        <dbReference type="ARBA" id="ARBA00022723"/>
    </source>
</evidence>
<protein>
    <recommendedName>
        <fullName evidence="4">Na(+)-translocating NADH-quinone reductase subunit A</fullName>
        <shortName evidence="4">Na(+)-NQR subunit A</shortName>
        <shortName evidence="4">Na(+)-translocating NQR subunit A</shortName>
        <ecNumber evidence="4">7.2.1.1</ecNumber>
    </recommendedName>
    <alternativeName>
        <fullName evidence="4">NQR complex subunit A</fullName>
    </alternativeName>
    <alternativeName>
        <fullName evidence="4">NQR-1 subunit A</fullName>
    </alternativeName>
</protein>
<keyword evidence="6" id="KW-0560">Oxidoreductase</keyword>
<sequence>MEKIAPSKGFKLKLAGMPDTSVIRLSRPATVGVSALDIPHIRPKLLVKEKQAVKTGTPLFHDKRDPDIRYVSPGTGPVKQIRFGPRRRLVEVVIALDGMDDFVEFDPVSPADLNSLSDPDLTDRLKQGGMWQTLRQLPSRDTADSRSTPPLIIVCLNGNDLFSPHPGRVLEDKIKPFEFGLAILQRFSDRVIVAARKSSMDRLEPVRHRITHQVADIYPAWDPGAILYHIKTKAEENQAWYIHVEGLIRMAQFLETGRYPVETLVTVTKGKDKKPHMITRLGAPVRLLAGNFSPESVITTGQLNGRKVDPDTHLGFFETTLNILPDAPDDEMFGFLRPGLNKPTVSKTFLSCLVNKEVQLDGTLHGEERACINCGYCETICPVDLMPSFIMKALHGDDIEEALQLGLLDCCRCGLCSFTCPSKIELTQILSLGMDTHHKDKQG</sequence>
<gene>
    <name evidence="4 6" type="primary">nqrA</name>
    <name evidence="6" type="ORF">Dpo_16c00300</name>
</gene>
<dbReference type="EMBL" id="APJX01000016">
    <property type="protein sequence ID" value="EMS77377.1"/>
    <property type="molecule type" value="Genomic_DNA"/>
</dbReference>
<keyword evidence="4" id="KW-0830">Ubiquinone</keyword>
<dbReference type="InterPro" id="IPR056147">
    <property type="entry name" value="NQRA_N"/>
</dbReference>
<proteinExistence type="inferred from homology"/>
<keyword evidence="4" id="KW-0520">NAD</keyword>
<dbReference type="PANTHER" id="PTHR37839:SF1">
    <property type="entry name" value="NA(+)-TRANSLOCATING NADH-QUINONE REDUCTASE SUBUNIT A"/>
    <property type="match status" value="1"/>
</dbReference>
<dbReference type="Proteomes" id="UP000014216">
    <property type="component" value="Unassembled WGS sequence"/>
</dbReference>
<dbReference type="HAMAP" id="MF_00425">
    <property type="entry name" value="NqrA"/>
    <property type="match status" value="1"/>
</dbReference>
<dbReference type="InterPro" id="IPR008703">
    <property type="entry name" value="NqrA"/>
</dbReference>
<dbReference type="AlphaFoldDB" id="S0FZI9"/>
<dbReference type="InterPro" id="IPR017900">
    <property type="entry name" value="4Fe4S_Fe_S_CS"/>
</dbReference>
<feature type="domain" description="4Fe-4S ferredoxin-type" evidence="5">
    <location>
        <begin position="362"/>
        <end position="392"/>
    </location>
</feature>
<keyword evidence="4" id="KW-0739">Sodium transport</keyword>
<dbReference type="GO" id="GO:0006814">
    <property type="term" value="P:sodium ion transport"/>
    <property type="evidence" value="ECO:0007669"/>
    <property type="project" value="UniProtKB-UniRule"/>
</dbReference>
<dbReference type="GO" id="GO:0016655">
    <property type="term" value="F:oxidoreductase activity, acting on NAD(P)H, quinone or similar compound as acceptor"/>
    <property type="evidence" value="ECO:0007669"/>
    <property type="project" value="UniProtKB-UniRule"/>
</dbReference>